<feature type="transmembrane region" description="Helical" evidence="8">
    <location>
        <begin position="12"/>
        <end position="34"/>
    </location>
</feature>
<evidence type="ECO:0000256" key="3">
    <source>
        <dbReference type="ARBA" id="ARBA00022448"/>
    </source>
</evidence>
<dbReference type="Pfam" id="PF16916">
    <property type="entry name" value="ZT_dimer"/>
    <property type="match status" value="1"/>
</dbReference>
<keyword evidence="3" id="KW-0813">Transport</keyword>
<feature type="transmembrane region" description="Helical" evidence="8">
    <location>
        <begin position="180"/>
        <end position="197"/>
    </location>
</feature>
<evidence type="ECO:0000256" key="5">
    <source>
        <dbReference type="ARBA" id="ARBA00022989"/>
    </source>
</evidence>
<proteinExistence type="inferred from homology"/>
<dbReference type="GO" id="GO:0005385">
    <property type="term" value="F:zinc ion transmembrane transporter activity"/>
    <property type="evidence" value="ECO:0007669"/>
    <property type="project" value="TreeGrafter"/>
</dbReference>
<evidence type="ECO:0000256" key="2">
    <source>
        <dbReference type="ARBA" id="ARBA00008873"/>
    </source>
</evidence>
<keyword evidence="4 8" id="KW-0812">Transmembrane</keyword>
<comment type="similarity">
    <text evidence="2">Belongs to the cation diffusion facilitator (CDF) transporter (TC 2.A.4) family. SLC30A subfamily.</text>
</comment>
<feature type="transmembrane region" description="Helical" evidence="8">
    <location>
        <begin position="46"/>
        <end position="63"/>
    </location>
</feature>
<dbReference type="PANTHER" id="PTHR11562">
    <property type="entry name" value="CATION EFFLUX PROTEIN/ ZINC TRANSPORTER"/>
    <property type="match status" value="1"/>
</dbReference>
<dbReference type="InterPro" id="IPR058533">
    <property type="entry name" value="Cation_efflux_TM"/>
</dbReference>
<evidence type="ECO:0000256" key="7">
    <source>
        <dbReference type="ARBA" id="ARBA00023136"/>
    </source>
</evidence>
<feature type="transmembrane region" description="Helical" evidence="8">
    <location>
        <begin position="84"/>
        <end position="103"/>
    </location>
</feature>
<feature type="domain" description="Cation efflux protein cytoplasmic" evidence="10">
    <location>
        <begin position="209"/>
        <end position="282"/>
    </location>
</feature>
<evidence type="ECO:0000259" key="10">
    <source>
        <dbReference type="Pfam" id="PF16916"/>
    </source>
</evidence>
<protein>
    <submittedName>
        <fullName evidence="11">Cation diffusion facilitator family transporter</fullName>
    </submittedName>
</protein>
<evidence type="ECO:0000256" key="1">
    <source>
        <dbReference type="ARBA" id="ARBA00004141"/>
    </source>
</evidence>
<dbReference type="NCBIfam" id="TIGR01297">
    <property type="entry name" value="CDF"/>
    <property type="match status" value="1"/>
</dbReference>
<evidence type="ECO:0000256" key="6">
    <source>
        <dbReference type="ARBA" id="ARBA00023065"/>
    </source>
</evidence>
<comment type="caution">
    <text evidence="11">The sequence shown here is derived from an EMBL/GenBank/DDBJ whole genome shotgun (WGS) entry which is preliminary data.</text>
</comment>
<feature type="domain" description="Cation efflux protein transmembrane" evidence="9">
    <location>
        <begin position="16"/>
        <end position="201"/>
    </location>
</feature>
<dbReference type="InterPro" id="IPR027469">
    <property type="entry name" value="Cation_efflux_TMD_sf"/>
</dbReference>
<dbReference type="InterPro" id="IPR027470">
    <property type="entry name" value="Cation_efflux_CTD"/>
</dbReference>
<dbReference type="Pfam" id="PF01545">
    <property type="entry name" value="Cation_efflux"/>
    <property type="match status" value="1"/>
</dbReference>
<dbReference type="SUPFAM" id="SSF161111">
    <property type="entry name" value="Cation efflux protein transmembrane domain-like"/>
    <property type="match status" value="1"/>
</dbReference>
<evidence type="ECO:0000259" key="9">
    <source>
        <dbReference type="Pfam" id="PF01545"/>
    </source>
</evidence>
<name>A0A948X134_9LACO</name>
<dbReference type="SUPFAM" id="SSF160240">
    <property type="entry name" value="Cation efflux protein cytoplasmic domain-like"/>
    <property type="match status" value="1"/>
</dbReference>
<dbReference type="GO" id="GO:0005886">
    <property type="term" value="C:plasma membrane"/>
    <property type="evidence" value="ECO:0007669"/>
    <property type="project" value="TreeGrafter"/>
</dbReference>
<dbReference type="InterPro" id="IPR002524">
    <property type="entry name" value="Cation_efflux"/>
</dbReference>
<keyword evidence="5 8" id="KW-1133">Transmembrane helix</keyword>
<accession>A0A948X134</accession>
<dbReference type="PANTHER" id="PTHR11562:SF17">
    <property type="entry name" value="RE54080P-RELATED"/>
    <property type="match status" value="1"/>
</dbReference>
<reference evidence="11" key="1">
    <citation type="journal article" date="2021" name="PeerJ">
        <title>Extensive microbial diversity within the chicken gut microbiome revealed by metagenomics and culture.</title>
        <authorList>
            <person name="Gilroy R."/>
            <person name="Ravi A."/>
            <person name="Getino M."/>
            <person name="Pursley I."/>
            <person name="Horton D.L."/>
            <person name="Alikhan N.F."/>
            <person name="Baker D."/>
            <person name="Gharbi K."/>
            <person name="Hall N."/>
            <person name="Watson M."/>
            <person name="Adriaenssens E.M."/>
            <person name="Foster-Nyarko E."/>
            <person name="Jarju S."/>
            <person name="Secka A."/>
            <person name="Antonio M."/>
            <person name="Oren A."/>
            <person name="Chaudhuri R.R."/>
            <person name="La Ragione R."/>
            <person name="Hildebrand F."/>
            <person name="Pallen M.J."/>
        </authorList>
    </citation>
    <scope>NUCLEOTIDE SEQUENCE</scope>
    <source>
        <strain evidence="11">F6-6636</strain>
    </source>
</reference>
<keyword evidence="6" id="KW-0406">Ion transport</keyword>
<reference evidence="11" key="2">
    <citation type="submission" date="2021-04" db="EMBL/GenBank/DDBJ databases">
        <authorList>
            <person name="Gilroy R."/>
        </authorList>
    </citation>
    <scope>NUCLEOTIDE SEQUENCE</scope>
    <source>
        <strain evidence="11">F6-6636</strain>
    </source>
</reference>
<evidence type="ECO:0000256" key="8">
    <source>
        <dbReference type="SAM" id="Phobius"/>
    </source>
</evidence>
<evidence type="ECO:0000313" key="11">
    <source>
        <dbReference type="EMBL" id="MBU3852182.1"/>
    </source>
</evidence>
<organism evidence="11 12">
    <name type="scientific">Candidatus Paralactobacillus gallistercoris</name>
    <dbReference type="NCBI Taxonomy" id="2838724"/>
    <lineage>
        <taxon>Bacteria</taxon>
        <taxon>Bacillati</taxon>
        <taxon>Bacillota</taxon>
        <taxon>Bacilli</taxon>
        <taxon>Lactobacillales</taxon>
        <taxon>Lactobacillaceae</taxon>
        <taxon>Lactobacillus</taxon>
    </lineage>
</organism>
<dbReference type="InterPro" id="IPR036837">
    <property type="entry name" value="Cation_efflux_CTD_sf"/>
</dbReference>
<dbReference type="InterPro" id="IPR050681">
    <property type="entry name" value="CDF/SLC30A"/>
</dbReference>
<dbReference type="EMBL" id="JAHLFS010000066">
    <property type="protein sequence ID" value="MBU3852182.1"/>
    <property type="molecule type" value="Genomic_DNA"/>
</dbReference>
<dbReference type="Proteomes" id="UP000777303">
    <property type="component" value="Unassembled WGS sequence"/>
</dbReference>
<dbReference type="AlphaFoldDB" id="A0A948X134"/>
<gene>
    <name evidence="11" type="ORF">H9901_05745</name>
</gene>
<evidence type="ECO:0000313" key="12">
    <source>
        <dbReference type="Proteomes" id="UP000777303"/>
    </source>
</evidence>
<keyword evidence="7 8" id="KW-0472">Membrane</keyword>
<sequence>MTESETIQKNNRAFRIGIILNITFIVVEAAYGFWGDSLALVADAGHNLSDVLGLALSWLALCLGQKHATDKRTYGYKSLSNLAAFGNAIFILIAIGGVVVEAINRLFKPEPVHSWPVIIVAAIGILVNGVTALLFMEGQQKDLNIKSAFVHMASDASVSVGVVIAGIIMLFTHWYWIDPIISILISIIVLLGTWHLLTSSFNLSINAVPENVDICAIRKFLCHYPTVTGVHDLHVWGMSTTENALTVHLTRNTLEDNNHFIAALNRELTQKFEVCHITIQVELGKIDDESTDHSI</sequence>
<dbReference type="Gene3D" id="1.20.1510.10">
    <property type="entry name" value="Cation efflux protein transmembrane domain"/>
    <property type="match status" value="1"/>
</dbReference>
<feature type="transmembrane region" description="Helical" evidence="8">
    <location>
        <begin position="115"/>
        <end position="136"/>
    </location>
</feature>
<comment type="subcellular location">
    <subcellularLocation>
        <location evidence="1">Membrane</location>
        <topology evidence="1">Multi-pass membrane protein</topology>
    </subcellularLocation>
</comment>
<feature type="transmembrane region" description="Helical" evidence="8">
    <location>
        <begin position="148"/>
        <end position="174"/>
    </location>
</feature>
<evidence type="ECO:0000256" key="4">
    <source>
        <dbReference type="ARBA" id="ARBA00022692"/>
    </source>
</evidence>